<evidence type="ECO:0000313" key="2">
    <source>
        <dbReference type="Proteomes" id="UP001556367"/>
    </source>
</evidence>
<organism evidence="1 2">
    <name type="scientific">Hohenbuehelia grisea</name>
    <dbReference type="NCBI Taxonomy" id="104357"/>
    <lineage>
        <taxon>Eukaryota</taxon>
        <taxon>Fungi</taxon>
        <taxon>Dikarya</taxon>
        <taxon>Basidiomycota</taxon>
        <taxon>Agaricomycotina</taxon>
        <taxon>Agaricomycetes</taxon>
        <taxon>Agaricomycetidae</taxon>
        <taxon>Agaricales</taxon>
        <taxon>Pleurotineae</taxon>
        <taxon>Pleurotaceae</taxon>
        <taxon>Hohenbuehelia</taxon>
    </lineage>
</organism>
<sequence>MGTPVRLELWFPVNGTGVVDFKWTLVAIMKGMYPESSLSDADAPITTALVARLKQWLLLGASSSDIVDDITRRLSGRASDEAWSLNRER</sequence>
<protein>
    <submittedName>
        <fullName evidence="1">Uncharacterized protein</fullName>
    </submittedName>
</protein>
<reference evidence="2" key="1">
    <citation type="submission" date="2024-06" db="EMBL/GenBank/DDBJ databases">
        <title>Multi-omics analyses provide insights into the biosynthesis of the anticancer antibiotic pleurotin in Hohenbuehelia grisea.</title>
        <authorList>
            <person name="Weaver J.A."/>
            <person name="Alberti F."/>
        </authorList>
    </citation>
    <scope>NUCLEOTIDE SEQUENCE [LARGE SCALE GENOMIC DNA]</scope>
    <source>
        <strain evidence="2">T-177</strain>
    </source>
</reference>
<name>A0ABR3JT91_9AGAR</name>
<keyword evidence="2" id="KW-1185">Reference proteome</keyword>
<comment type="caution">
    <text evidence="1">The sequence shown here is derived from an EMBL/GenBank/DDBJ whole genome shotgun (WGS) entry which is preliminary data.</text>
</comment>
<proteinExistence type="predicted"/>
<gene>
    <name evidence="1" type="ORF">HGRIS_014354</name>
</gene>
<accession>A0ABR3JT91</accession>
<dbReference type="EMBL" id="JASNQZ010000003">
    <property type="protein sequence ID" value="KAL0959054.1"/>
    <property type="molecule type" value="Genomic_DNA"/>
</dbReference>
<evidence type="ECO:0000313" key="1">
    <source>
        <dbReference type="EMBL" id="KAL0959054.1"/>
    </source>
</evidence>
<dbReference type="Proteomes" id="UP001556367">
    <property type="component" value="Unassembled WGS sequence"/>
</dbReference>